<name>A0A8S5UWC0_9CAUD</name>
<protein>
    <submittedName>
        <fullName evidence="1">Uncharacterized protein</fullName>
    </submittedName>
</protein>
<dbReference type="EMBL" id="BK016155">
    <property type="protein sequence ID" value="DAF98784.1"/>
    <property type="molecule type" value="Genomic_DNA"/>
</dbReference>
<accession>A0A8S5UWC0</accession>
<sequence>MNSLISKLLGTAVGVKIGNDTIIGLLVGVAWDENLQISELSLSPSENNVNTYLIDTYIMPYFDEYLNVVVYTAL</sequence>
<reference evidence="1" key="1">
    <citation type="journal article" date="2021" name="Proc. Natl. Acad. Sci. U.S.A.">
        <title>A Catalog of Tens of Thousands of Viruses from Human Metagenomes Reveals Hidden Associations with Chronic Diseases.</title>
        <authorList>
            <person name="Tisza M.J."/>
            <person name="Buck C.B."/>
        </authorList>
    </citation>
    <scope>NUCLEOTIDE SEQUENCE</scope>
    <source>
        <strain evidence="1">CtLPy3</strain>
    </source>
</reference>
<organism evidence="1">
    <name type="scientific">Podoviridae sp. ctLPy3</name>
    <dbReference type="NCBI Taxonomy" id="2825244"/>
    <lineage>
        <taxon>Viruses</taxon>
        <taxon>Duplodnaviria</taxon>
        <taxon>Heunggongvirae</taxon>
        <taxon>Uroviricota</taxon>
        <taxon>Caudoviricetes</taxon>
    </lineage>
</organism>
<proteinExistence type="predicted"/>
<evidence type="ECO:0000313" key="1">
    <source>
        <dbReference type="EMBL" id="DAF98784.1"/>
    </source>
</evidence>